<evidence type="ECO:0000256" key="4">
    <source>
        <dbReference type="ARBA" id="ARBA00012483"/>
    </source>
</evidence>
<proteinExistence type="predicted"/>
<keyword evidence="10" id="KW-0256">Endoplasmic reticulum</keyword>
<dbReference type="PANTHER" id="PTHR22696">
    <property type="entry name" value="E3 UBIQUITIN-PROTEIN LIGASE RNF26"/>
    <property type="match status" value="1"/>
</dbReference>
<feature type="transmembrane region" description="Helical" evidence="20">
    <location>
        <begin position="274"/>
        <end position="294"/>
    </location>
</feature>
<accession>A0A8K1LE15</accession>
<evidence type="ECO:0000256" key="8">
    <source>
        <dbReference type="ARBA" id="ARBA00022771"/>
    </source>
</evidence>
<feature type="transmembrane region" description="Helical" evidence="20">
    <location>
        <begin position="329"/>
        <end position="349"/>
    </location>
</feature>
<dbReference type="EC" id="2.3.2.27" evidence="4"/>
<evidence type="ECO:0000256" key="11">
    <source>
        <dbReference type="ARBA" id="ARBA00022833"/>
    </source>
</evidence>
<comment type="caution">
    <text evidence="22">The sequence shown here is derived from an EMBL/GenBank/DDBJ whole genome shotgun (WGS) entry which is preliminary data.</text>
</comment>
<evidence type="ECO:0000256" key="16">
    <source>
        <dbReference type="ARBA" id="ARBA00067352"/>
    </source>
</evidence>
<evidence type="ECO:0000256" key="12">
    <source>
        <dbReference type="ARBA" id="ARBA00022989"/>
    </source>
</evidence>
<dbReference type="FunFam" id="3.30.40.10:FF:000387">
    <property type="entry name" value="RING finger protein 26"/>
    <property type="match status" value="1"/>
</dbReference>
<keyword evidence="13 20" id="KW-0472">Membrane</keyword>
<evidence type="ECO:0000256" key="6">
    <source>
        <dbReference type="ARBA" id="ARBA00022692"/>
    </source>
</evidence>
<keyword evidence="5" id="KW-0808">Transferase</keyword>
<feature type="transmembrane region" description="Helical" evidence="20">
    <location>
        <begin position="231"/>
        <end position="254"/>
    </location>
</feature>
<dbReference type="EMBL" id="SWJQ01000879">
    <property type="protein sequence ID" value="TRZ10353.1"/>
    <property type="molecule type" value="Genomic_DNA"/>
</dbReference>
<dbReference type="GO" id="GO:0061630">
    <property type="term" value="F:ubiquitin protein ligase activity"/>
    <property type="evidence" value="ECO:0007669"/>
    <property type="project" value="UniProtKB-EC"/>
</dbReference>
<feature type="compositionally biased region" description="Basic residues" evidence="19">
    <location>
        <begin position="413"/>
        <end position="432"/>
    </location>
</feature>
<feature type="transmembrane region" description="Helical" evidence="20">
    <location>
        <begin position="152"/>
        <end position="171"/>
    </location>
</feature>
<comment type="subcellular location">
    <subcellularLocation>
        <location evidence="2">Endoplasmic reticulum membrane</location>
        <topology evidence="2">Multi-pass membrane protein</topology>
    </subcellularLocation>
</comment>
<comment type="pathway">
    <text evidence="3">Protein modification; protein ubiquitination.</text>
</comment>
<keyword evidence="7" id="KW-0479">Metal-binding</keyword>
<evidence type="ECO:0000259" key="21">
    <source>
        <dbReference type="PROSITE" id="PS50089"/>
    </source>
</evidence>
<comment type="function">
    <text evidence="14">E3 ubiquitin-protein ligase that plays a key role in endosome organization by retaining vesicles in the perinuclear cloud. Acts as a platform for perinuclear positioning of the endosomal system by mediating ubiquitination of SQSTM1 through interaction with the ubiquitin conjugating enzyme UBE2J1. Ubiquitinated SQSTM1 attracts specific vesicle-associated adapters, forming a molecular bridge that restrains cognate vesicles in the perinuclear region and organizes the endosomal pathway for efficient cargo transport. Also acts as a regulator of type I interferon production in response to viral infection by mediating the formation of 'Lys-11'-linked polyubiquitin chains on TMEM173/STING, leading to stabilize TMEM173/STING. Also required to limit type I interferon response by promoting autophagic degradation of IRF3.</text>
</comment>
<dbReference type="InterPro" id="IPR001841">
    <property type="entry name" value="Znf_RING"/>
</dbReference>
<organism evidence="22 23">
    <name type="scientific">Zosterops borbonicus</name>
    <dbReference type="NCBI Taxonomy" id="364589"/>
    <lineage>
        <taxon>Eukaryota</taxon>
        <taxon>Metazoa</taxon>
        <taxon>Chordata</taxon>
        <taxon>Craniata</taxon>
        <taxon>Vertebrata</taxon>
        <taxon>Euteleostomi</taxon>
        <taxon>Archelosauria</taxon>
        <taxon>Archosauria</taxon>
        <taxon>Dinosauria</taxon>
        <taxon>Saurischia</taxon>
        <taxon>Theropoda</taxon>
        <taxon>Coelurosauria</taxon>
        <taxon>Aves</taxon>
        <taxon>Neognathae</taxon>
        <taxon>Neoaves</taxon>
        <taxon>Telluraves</taxon>
        <taxon>Australaves</taxon>
        <taxon>Passeriformes</taxon>
        <taxon>Sylvioidea</taxon>
        <taxon>Zosteropidae</taxon>
        <taxon>Zosterops</taxon>
    </lineage>
</organism>
<comment type="catalytic activity">
    <reaction evidence="1">
        <text>S-ubiquitinyl-[E2 ubiquitin-conjugating enzyme]-L-cysteine + [acceptor protein]-L-lysine = [E2 ubiquitin-conjugating enzyme]-L-cysteine + N(6)-ubiquitinyl-[acceptor protein]-L-lysine.</text>
        <dbReference type="EC" id="2.3.2.27"/>
    </reaction>
</comment>
<comment type="subunit">
    <text evidence="15">Interacts with INCA1. Interacts with TMEM43, ENDOD1, TMEM33 and TMED1 to form a complex capable of modulating innate immune signaling through the cGAS-STING pathway. Interacts with UBE2J1; this interaction is important for SQSTM1 ubiquitination.</text>
</comment>
<dbReference type="SUPFAM" id="SSF57850">
    <property type="entry name" value="RING/U-box"/>
    <property type="match status" value="1"/>
</dbReference>
<keyword evidence="8 18" id="KW-0863">Zinc-finger</keyword>
<keyword evidence="11" id="KW-0862">Zinc</keyword>
<keyword evidence="9" id="KW-0833">Ubl conjugation pathway</keyword>
<dbReference type="Proteomes" id="UP000796761">
    <property type="component" value="Unassembled WGS sequence"/>
</dbReference>
<keyword evidence="12 20" id="KW-1133">Transmembrane helix</keyword>
<dbReference type="OrthoDB" id="1711136at2759"/>
<evidence type="ECO:0000256" key="20">
    <source>
        <dbReference type="SAM" id="Phobius"/>
    </source>
</evidence>
<evidence type="ECO:0000256" key="7">
    <source>
        <dbReference type="ARBA" id="ARBA00022723"/>
    </source>
</evidence>
<gene>
    <name evidence="22" type="ORF">HGM15179_016747</name>
</gene>
<evidence type="ECO:0000313" key="23">
    <source>
        <dbReference type="Proteomes" id="UP000796761"/>
    </source>
</evidence>
<sequence length="531" mass="58181">MEVQPGPRPLRDLPLLLLLLLNLSLLLCSWLLAGLLCLLATAAAACRAVLGLLRGGCQGLEGLLGLSGLPGLSGLRCGQALGVGTRLLMEPGKVCLAGTRSLSPLLGALWGSLAGSVLRVTEVLAAFLSLVASRATAPSTRPWLHCQVAFKLLCSATVVFLSVYFLLYRLAVVCHSVAQSLGTPVLTLWDSLTSLIVGVTDLLAAFLAPVSSGAIAVSTLLWWLCQVALELLCSITKVFISICSLVSSLVRGLLSLCVRGSQYLSVLLATLRDLQSTLILGVTNALVMVLENLFRALLALLWLPLQLPVVLISFVFTTIFYVLGLLLRIAFLTVFFCVIYCNQEVLGVLKGRVLGSPRRWQLHQVPVVTWHRAVTSHWRRLLDWVRTQWRRAGRRMNQGREQVDAGQRPQPRPARRRASRRSRAGAGQRHHTPSKEPGTAWGKAPRKQQLNATAGNAEGTTDTDPSALLKEQEEQKKCVICQDQTKTVLLLPCRHLCLCQECTEEILKRDIDEHNCPLCRQVIRQTLNVYL</sequence>
<evidence type="ECO:0000256" key="2">
    <source>
        <dbReference type="ARBA" id="ARBA00004477"/>
    </source>
</evidence>
<evidence type="ECO:0000313" key="22">
    <source>
        <dbReference type="EMBL" id="TRZ10353.1"/>
    </source>
</evidence>
<dbReference type="Gene3D" id="3.30.40.10">
    <property type="entry name" value="Zinc/RING finger domain, C3HC4 (zinc finger)"/>
    <property type="match status" value="1"/>
</dbReference>
<dbReference type="PROSITE" id="PS50089">
    <property type="entry name" value="ZF_RING_2"/>
    <property type="match status" value="1"/>
</dbReference>
<keyword evidence="6 20" id="KW-0812">Transmembrane</keyword>
<keyword evidence="23" id="KW-1185">Reference proteome</keyword>
<evidence type="ECO:0000256" key="5">
    <source>
        <dbReference type="ARBA" id="ARBA00022679"/>
    </source>
</evidence>
<dbReference type="GO" id="GO:0008270">
    <property type="term" value="F:zinc ion binding"/>
    <property type="evidence" value="ECO:0007669"/>
    <property type="project" value="UniProtKB-KW"/>
</dbReference>
<evidence type="ECO:0000256" key="14">
    <source>
        <dbReference type="ARBA" id="ARBA00057605"/>
    </source>
</evidence>
<feature type="region of interest" description="Disordered" evidence="19">
    <location>
        <begin position="395"/>
        <end position="464"/>
    </location>
</feature>
<feature type="transmembrane region" description="Helical" evidence="20">
    <location>
        <begin position="301"/>
        <end position="323"/>
    </location>
</feature>
<feature type="domain" description="RING-type" evidence="21">
    <location>
        <begin position="478"/>
        <end position="520"/>
    </location>
</feature>
<dbReference type="GO" id="GO:0005789">
    <property type="term" value="C:endoplasmic reticulum membrane"/>
    <property type="evidence" value="ECO:0007669"/>
    <property type="project" value="UniProtKB-SubCell"/>
</dbReference>
<feature type="transmembrane region" description="Helical" evidence="20">
    <location>
        <begin position="191"/>
        <end position="224"/>
    </location>
</feature>
<dbReference type="GO" id="GO:0006511">
    <property type="term" value="P:ubiquitin-dependent protein catabolic process"/>
    <property type="evidence" value="ECO:0007669"/>
    <property type="project" value="TreeGrafter"/>
</dbReference>
<evidence type="ECO:0000256" key="17">
    <source>
        <dbReference type="ARBA" id="ARBA00075536"/>
    </source>
</evidence>
<evidence type="ECO:0000256" key="13">
    <source>
        <dbReference type="ARBA" id="ARBA00023136"/>
    </source>
</evidence>
<protein>
    <recommendedName>
        <fullName evidence="16">E3 ubiquitin-protein ligase RNF26</fullName>
        <ecNumber evidence="4">2.3.2.27</ecNumber>
    </recommendedName>
    <alternativeName>
        <fullName evidence="17">RING finger protein 26</fullName>
    </alternativeName>
</protein>
<dbReference type="Pfam" id="PF13920">
    <property type="entry name" value="zf-C3HC4_3"/>
    <property type="match status" value="1"/>
</dbReference>
<dbReference type="AlphaFoldDB" id="A0A8K1LE15"/>
<dbReference type="GO" id="GO:0016567">
    <property type="term" value="P:protein ubiquitination"/>
    <property type="evidence" value="ECO:0007669"/>
    <property type="project" value="TreeGrafter"/>
</dbReference>
<evidence type="ECO:0000256" key="9">
    <source>
        <dbReference type="ARBA" id="ARBA00022786"/>
    </source>
</evidence>
<evidence type="ECO:0000256" key="1">
    <source>
        <dbReference type="ARBA" id="ARBA00000900"/>
    </source>
</evidence>
<dbReference type="InterPro" id="IPR013083">
    <property type="entry name" value="Znf_RING/FYVE/PHD"/>
</dbReference>
<dbReference type="PANTHER" id="PTHR22696:SF1">
    <property type="entry name" value="E3 UBIQUITIN-PROTEIN LIGASE RNF26"/>
    <property type="match status" value="1"/>
</dbReference>
<evidence type="ECO:0000256" key="19">
    <source>
        <dbReference type="SAM" id="MobiDB-lite"/>
    </source>
</evidence>
<reference evidence="22" key="1">
    <citation type="submission" date="2019-04" db="EMBL/GenBank/DDBJ databases">
        <title>Genome assembly of Zosterops borbonicus 15179.</title>
        <authorList>
            <person name="Leroy T."/>
            <person name="Anselmetti Y."/>
            <person name="Tilak M.-K."/>
            <person name="Nabholz B."/>
        </authorList>
    </citation>
    <scope>NUCLEOTIDE SEQUENCE</scope>
    <source>
        <strain evidence="22">HGM_15179</strain>
        <tissue evidence="22">Muscle</tissue>
    </source>
</reference>
<evidence type="ECO:0000256" key="15">
    <source>
        <dbReference type="ARBA" id="ARBA00063040"/>
    </source>
</evidence>
<dbReference type="SMART" id="SM00184">
    <property type="entry name" value="RING"/>
    <property type="match status" value="1"/>
</dbReference>
<feature type="compositionally biased region" description="Polar residues" evidence="19">
    <location>
        <begin position="448"/>
        <end position="464"/>
    </location>
</feature>
<evidence type="ECO:0000256" key="3">
    <source>
        <dbReference type="ARBA" id="ARBA00004906"/>
    </source>
</evidence>
<evidence type="ECO:0000256" key="18">
    <source>
        <dbReference type="PROSITE-ProRule" id="PRU00175"/>
    </source>
</evidence>
<evidence type="ECO:0000256" key="10">
    <source>
        <dbReference type="ARBA" id="ARBA00022824"/>
    </source>
</evidence>
<name>A0A8K1LE15_9PASS</name>